<dbReference type="GO" id="GO:0016020">
    <property type="term" value="C:membrane"/>
    <property type="evidence" value="ECO:0007669"/>
    <property type="project" value="GOC"/>
</dbReference>
<dbReference type="PANTHER" id="PTHR31302">
    <property type="entry name" value="TRANSMEMBRANE PROTEIN WITH METALLOPHOSPHOESTERASE DOMAIN-RELATED"/>
    <property type="match status" value="1"/>
</dbReference>
<dbReference type="Proteomes" id="UP000030595">
    <property type="component" value="Unassembled WGS sequence"/>
</dbReference>
<dbReference type="AlphaFoldDB" id="A0A0A3J3U5"/>
<feature type="domain" description="Calcineurin-like phosphoesterase" evidence="1">
    <location>
        <begin position="45"/>
        <end position="200"/>
    </location>
</feature>
<dbReference type="PANTHER" id="PTHR31302:SF32">
    <property type="entry name" value="PHOSPHOESTERASE"/>
    <property type="match status" value="1"/>
</dbReference>
<evidence type="ECO:0000313" key="2">
    <source>
        <dbReference type="EMBL" id="KGR90365.1"/>
    </source>
</evidence>
<dbReference type="OrthoDB" id="9780884at2"/>
<gene>
    <name evidence="2" type="ORF">CD30_11800</name>
</gene>
<dbReference type="GO" id="GO:0009245">
    <property type="term" value="P:lipid A biosynthetic process"/>
    <property type="evidence" value="ECO:0007669"/>
    <property type="project" value="TreeGrafter"/>
</dbReference>
<evidence type="ECO:0000313" key="3">
    <source>
        <dbReference type="Proteomes" id="UP000030595"/>
    </source>
</evidence>
<keyword evidence="3" id="KW-1185">Reference proteome</keyword>
<dbReference type="InterPro" id="IPR004843">
    <property type="entry name" value="Calcineurin-like_PHP"/>
</dbReference>
<evidence type="ECO:0000259" key="1">
    <source>
        <dbReference type="Pfam" id="PF00149"/>
    </source>
</evidence>
<dbReference type="Pfam" id="PF00149">
    <property type="entry name" value="Metallophos"/>
    <property type="match status" value="1"/>
</dbReference>
<dbReference type="EMBL" id="JPVQ01000020">
    <property type="protein sequence ID" value="KGR90365.1"/>
    <property type="molecule type" value="Genomic_DNA"/>
</dbReference>
<dbReference type="Gene3D" id="3.60.21.10">
    <property type="match status" value="1"/>
</dbReference>
<dbReference type="SUPFAM" id="SSF56300">
    <property type="entry name" value="Metallo-dependent phosphatases"/>
    <property type="match status" value="1"/>
</dbReference>
<proteinExistence type="predicted"/>
<dbReference type="RefSeq" id="WP_036176987.1">
    <property type="nucleotide sequence ID" value="NZ_AVCZ01000020.1"/>
</dbReference>
<dbReference type="GO" id="GO:0008758">
    <property type="term" value="F:UDP-2,3-diacylglucosamine hydrolase activity"/>
    <property type="evidence" value="ECO:0007669"/>
    <property type="project" value="TreeGrafter"/>
</dbReference>
<name>A0A0A3J3U5_9BACL</name>
<organism evidence="2 3">
    <name type="scientific">Ureibacillus massiliensis 4400831 = CIP 108448 = CCUG 49529</name>
    <dbReference type="NCBI Taxonomy" id="1211035"/>
    <lineage>
        <taxon>Bacteria</taxon>
        <taxon>Bacillati</taxon>
        <taxon>Bacillota</taxon>
        <taxon>Bacilli</taxon>
        <taxon>Bacillales</taxon>
        <taxon>Caryophanaceae</taxon>
        <taxon>Ureibacillus</taxon>
    </lineage>
</organism>
<sequence length="254" mass="28834">MIYIVLSIILIFCIALLLYMIKEAFEHNVLHHVIELKGVCEEQFKLFFISDIHNRIIREEEIGDKKGNFDGVIIGGDLADKRTPIERLIKNIQFLTTLGPVYFIWGNNDREVGEERLRKILSDSNVTIIENDAILLPNRKNTIWINAIDDTTTNNVDFDKTFAKTEAKDLVFFVSHNPQVFSGVLTQYKVDFLMGGHLHGGQIRLGPFGIYPHGSFSYKKGVPVLISNGYGTTLLPLRFGAKPQCHIIDVKITM</sequence>
<dbReference type="InterPro" id="IPR051158">
    <property type="entry name" value="Metallophosphoesterase_sf"/>
</dbReference>
<dbReference type="InterPro" id="IPR029052">
    <property type="entry name" value="Metallo-depent_PP-like"/>
</dbReference>
<dbReference type="eggNOG" id="COG1408">
    <property type="taxonomic scope" value="Bacteria"/>
</dbReference>
<reference evidence="2 3" key="1">
    <citation type="submission" date="2014-02" db="EMBL/GenBank/DDBJ databases">
        <title>Draft genome sequence of Lysinibacillus massiliensis CCUG 49529.</title>
        <authorList>
            <person name="Zhang F."/>
            <person name="Wang G."/>
            <person name="Zhang L."/>
        </authorList>
    </citation>
    <scope>NUCLEOTIDE SEQUENCE [LARGE SCALE GENOMIC DNA]</scope>
    <source>
        <strain evidence="2 3">CCUG 49529</strain>
    </source>
</reference>
<protein>
    <submittedName>
        <fullName evidence="2">Serine/threonine protein phosphatase</fullName>
    </submittedName>
</protein>
<comment type="caution">
    <text evidence="2">The sequence shown here is derived from an EMBL/GenBank/DDBJ whole genome shotgun (WGS) entry which is preliminary data.</text>
</comment>
<accession>A0A0A3J3U5</accession>